<dbReference type="OrthoDB" id="9798934at2"/>
<accession>A0A077LVU4</accession>
<dbReference type="InterPro" id="IPR010982">
    <property type="entry name" value="Lambda_DNA-bd_dom_sf"/>
</dbReference>
<dbReference type="SMART" id="SM00354">
    <property type="entry name" value="HTH_LACI"/>
    <property type="match status" value="1"/>
</dbReference>
<dbReference type="PANTHER" id="PTHR30146">
    <property type="entry name" value="LACI-RELATED TRANSCRIPTIONAL REPRESSOR"/>
    <property type="match status" value="1"/>
</dbReference>
<dbReference type="CDD" id="cd01392">
    <property type="entry name" value="HTH_LacI"/>
    <property type="match status" value="1"/>
</dbReference>
<dbReference type="InterPro" id="IPR028082">
    <property type="entry name" value="Peripla_BP_I"/>
</dbReference>
<dbReference type="EMBL" id="CAJB01000164">
    <property type="protein sequence ID" value="CCH78053.1"/>
    <property type="molecule type" value="Genomic_DNA"/>
</dbReference>
<reference evidence="6 7" key="1">
    <citation type="journal article" date="2013" name="ISME J.">
        <title>A metabolic model for members of the genus Tetrasphaera involved in enhanced biological phosphorus removal.</title>
        <authorList>
            <person name="Kristiansen R."/>
            <person name="Nguyen H.T.T."/>
            <person name="Saunders A.M."/>
            <person name="Nielsen J.L."/>
            <person name="Wimmer R."/>
            <person name="Le V.Q."/>
            <person name="McIlroy S.J."/>
            <person name="Petrovski S."/>
            <person name="Seviour R.J."/>
            <person name="Calteau A."/>
            <person name="Nielsen K.L."/>
            <person name="Nielsen P.H."/>
        </authorList>
    </citation>
    <scope>NUCLEOTIDE SEQUENCE [LARGE SCALE GENOMIC DNA]</scope>
    <source>
        <strain evidence="6 7">T1-X7</strain>
    </source>
</reference>
<name>A0A077LVU4_9MICO</name>
<dbReference type="PANTHER" id="PTHR30146:SF153">
    <property type="entry name" value="LACTOSE OPERON REPRESSOR"/>
    <property type="match status" value="1"/>
</dbReference>
<dbReference type="InterPro" id="IPR000843">
    <property type="entry name" value="HTH_LacI"/>
</dbReference>
<dbReference type="STRING" id="1194083.BN12_2460003"/>
<evidence type="ECO:0000256" key="2">
    <source>
        <dbReference type="ARBA" id="ARBA00023125"/>
    </source>
</evidence>
<evidence type="ECO:0000313" key="7">
    <source>
        <dbReference type="Proteomes" id="UP000035721"/>
    </source>
</evidence>
<evidence type="ECO:0000256" key="3">
    <source>
        <dbReference type="ARBA" id="ARBA00023163"/>
    </source>
</evidence>
<evidence type="ECO:0000256" key="1">
    <source>
        <dbReference type="ARBA" id="ARBA00023015"/>
    </source>
</evidence>
<protein>
    <submittedName>
        <fullName evidence="6">Putative LacI-family transcriptional regulator</fullName>
    </submittedName>
</protein>
<dbReference type="CDD" id="cd06267">
    <property type="entry name" value="PBP1_LacI_sugar_binding-like"/>
    <property type="match status" value="1"/>
</dbReference>
<dbReference type="Proteomes" id="UP000035721">
    <property type="component" value="Unassembled WGS sequence"/>
</dbReference>
<organism evidence="6 7">
    <name type="scientific">Nostocoides japonicum T1-X7</name>
    <dbReference type="NCBI Taxonomy" id="1194083"/>
    <lineage>
        <taxon>Bacteria</taxon>
        <taxon>Bacillati</taxon>
        <taxon>Actinomycetota</taxon>
        <taxon>Actinomycetes</taxon>
        <taxon>Micrococcales</taxon>
        <taxon>Intrasporangiaceae</taxon>
        <taxon>Nostocoides</taxon>
    </lineage>
</organism>
<dbReference type="InterPro" id="IPR046335">
    <property type="entry name" value="LacI/GalR-like_sensor"/>
</dbReference>
<feature type="domain" description="HTH lacI-type" evidence="5">
    <location>
        <begin position="1"/>
        <end position="54"/>
    </location>
</feature>
<gene>
    <name evidence="6" type="ORF">BN12_2460003</name>
</gene>
<evidence type="ECO:0000256" key="4">
    <source>
        <dbReference type="SAM" id="MobiDB-lite"/>
    </source>
</evidence>
<dbReference type="GO" id="GO:0000976">
    <property type="term" value="F:transcription cis-regulatory region binding"/>
    <property type="evidence" value="ECO:0007669"/>
    <property type="project" value="TreeGrafter"/>
</dbReference>
<proteinExistence type="predicted"/>
<keyword evidence="7" id="KW-1185">Reference proteome</keyword>
<feature type="region of interest" description="Disordered" evidence="4">
    <location>
        <begin position="305"/>
        <end position="326"/>
    </location>
</feature>
<dbReference type="SUPFAM" id="SSF47413">
    <property type="entry name" value="lambda repressor-like DNA-binding domains"/>
    <property type="match status" value="1"/>
</dbReference>
<comment type="caution">
    <text evidence="6">The sequence shown here is derived from an EMBL/GenBank/DDBJ whole genome shotgun (WGS) entry which is preliminary data.</text>
</comment>
<sequence length="326" mass="34207">MDVAARAGVSRTTVSYVLNDRPHQAIPEGTRRRVLDAAAELGYAPSAAARTLATGRSSLVLGVIPDWPVSTNLGEAMRALTRAFATEGLVYLSHTATAAEEDLAPLWGTVSPAATILFDHVPPEQVDRMRAAGIAVVVASWSSEASVPGTMDRWDEEVGRAQAEHLISVGHQRLGYAWSDDERVVGFARPRLAGVRAACAAHGLAPPLVHTVPADAARAGDVVRRWRGEAPPVTAVCAYNDETAHAVLAGLRLLGLAAPADLAVVGVDDNPVSALQDPSLTTVRHDLDALARQVVGLVVGALGEQASPGPSVEDRTPAHLIRRSTT</sequence>
<evidence type="ECO:0000259" key="5">
    <source>
        <dbReference type="PROSITE" id="PS50932"/>
    </source>
</evidence>
<dbReference type="PROSITE" id="PS50932">
    <property type="entry name" value="HTH_LACI_2"/>
    <property type="match status" value="1"/>
</dbReference>
<keyword evidence="2" id="KW-0238">DNA-binding</keyword>
<dbReference type="GO" id="GO:0003700">
    <property type="term" value="F:DNA-binding transcription factor activity"/>
    <property type="evidence" value="ECO:0007669"/>
    <property type="project" value="TreeGrafter"/>
</dbReference>
<dbReference type="Gene3D" id="3.40.50.2300">
    <property type="match status" value="2"/>
</dbReference>
<dbReference type="Gene3D" id="1.10.260.40">
    <property type="entry name" value="lambda repressor-like DNA-binding domains"/>
    <property type="match status" value="1"/>
</dbReference>
<dbReference type="Pfam" id="PF13377">
    <property type="entry name" value="Peripla_BP_3"/>
    <property type="match status" value="1"/>
</dbReference>
<dbReference type="SUPFAM" id="SSF53822">
    <property type="entry name" value="Periplasmic binding protein-like I"/>
    <property type="match status" value="1"/>
</dbReference>
<evidence type="ECO:0000313" key="6">
    <source>
        <dbReference type="EMBL" id="CCH78053.1"/>
    </source>
</evidence>
<dbReference type="AlphaFoldDB" id="A0A077LVU4"/>
<keyword evidence="1" id="KW-0805">Transcription regulation</keyword>
<dbReference type="Pfam" id="PF00356">
    <property type="entry name" value="LacI"/>
    <property type="match status" value="1"/>
</dbReference>
<keyword evidence="3" id="KW-0804">Transcription</keyword>